<feature type="domain" description="Cytosol aminopeptidase" evidence="9">
    <location>
        <begin position="349"/>
        <end position="356"/>
    </location>
</feature>
<keyword evidence="11" id="KW-1185">Reference proteome</keyword>
<evidence type="ECO:0000256" key="4">
    <source>
        <dbReference type="ARBA" id="ARBA00022801"/>
    </source>
</evidence>
<keyword evidence="2 10" id="KW-0031">Aminopeptidase</keyword>
<dbReference type="CDD" id="cd00433">
    <property type="entry name" value="Peptidase_M17"/>
    <property type="match status" value="1"/>
</dbReference>
<evidence type="ECO:0000256" key="1">
    <source>
        <dbReference type="ARBA" id="ARBA00009528"/>
    </source>
</evidence>
<dbReference type="InterPro" id="IPR011356">
    <property type="entry name" value="Leucine_aapep/pepB"/>
</dbReference>
<dbReference type="STRING" id="525245.HMPREF0044_1062"/>
<gene>
    <name evidence="10" type="ORF">HMPREF0044_1062</name>
</gene>
<dbReference type="GO" id="GO:0030145">
    <property type="term" value="F:manganese ion binding"/>
    <property type="evidence" value="ECO:0007669"/>
    <property type="project" value="InterPro"/>
</dbReference>
<comment type="caution">
    <text evidence="10">The sequence shown here is derived from an EMBL/GenBank/DDBJ whole genome shotgun (WGS) entry which is preliminary data.</text>
</comment>
<accession>C0W0I4</accession>
<dbReference type="PANTHER" id="PTHR11963">
    <property type="entry name" value="LEUCINE AMINOPEPTIDASE-RELATED"/>
    <property type="match status" value="1"/>
</dbReference>
<dbReference type="HOGENOM" id="CLU_013734_2_0_11"/>
<comment type="similarity">
    <text evidence="1">Belongs to the peptidase M17 family.</text>
</comment>
<evidence type="ECO:0000313" key="11">
    <source>
        <dbReference type="Proteomes" id="UP000010301"/>
    </source>
</evidence>
<keyword evidence="3" id="KW-0645">Protease</keyword>
<dbReference type="InterPro" id="IPR000819">
    <property type="entry name" value="Peptidase_M17_C"/>
</dbReference>
<evidence type="ECO:0000259" key="9">
    <source>
        <dbReference type="PROSITE" id="PS00631"/>
    </source>
</evidence>
<evidence type="ECO:0000256" key="3">
    <source>
        <dbReference type="ARBA" id="ARBA00022670"/>
    </source>
</evidence>
<dbReference type="PRINTS" id="PR00481">
    <property type="entry name" value="LAMNOPPTDASE"/>
</dbReference>
<dbReference type="eggNOG" id="COG0260">
    <property type="taxonomic scope" value="Bacteria"/>
</dbReference>
<dbReference type="SUPFAM" id="SSF53187">
    <property type="entry name" value="Zn-dependent exopeptidases"/>
    <property type="match status" value="1"/>
</dbReference>
<dbReference type="EMBL" id="ACFG01000030">
    <property type="protein sequence ID" value="EEH64043.1"/>
    <property type="molecule type" value="Genomic_DNA"/>
</dbReference>
<dbReference type="GO" id="GO:0070006">
    <property type="term" value="F:metalloaminopeptidase activity"/>
    <property type="evidence" value="ECO:0007669"/>
    <property type="project" value="InterPro"/>
</dbReference>
<name>C0W0I4_9ACTO</name>
<evidence type="ECO:0000313" key="10">
    <source>
        <dbReference type="EMBL" id="EEH64043.1"/>
    </source>
</evidence>
<protein>
    <recommendedName>
        <fullName evidence="7">Probable cytosol aminopeptidase</fullName>
    </recommendedName>
    <alternativeName>
        <fullName evidence="8">Leucine aminopeptidase</fullName>
    </alternativeName>
    <alternativeName>
        <fullName evidence="5">Leucyl aminopeptidase</fullName>
    </alternativeName>
</protein>
<dbReference type="AlphaFoldDB" id="C0W0I4"/>
<dbReference type="InterPro" id="IPR043472">
    <property type="entry name" value="Macro_dom-like"/>
</dbReference>
<reference evidence="10 11" key="1">
    <citation type="submission" date="2009-01" db="EMBL/GenBank/DDBJ databases">
        <authorList>
            <person name="Qin X."/>
            <person name="Bachman B."/>
            <person name="Battles P."/>
            <person name="Bell A."/>
            <person name="Bess C."/>
            <person name="Bickham C."/>
            <person name="Chaboub L."/>
            <person name="Chen D."/>
            <person name="Coyle M."/>
            <person name="Deiros D.R."/>
            <person name="Dinh H."/>
            <person name="Forbes L."/>
            <person name="Fowler G."/>
            <person name="Francisco L."/>
            <person name="Fu Q."/>
            <person name="Gubbala S."/>
            <person name="Hale W."/>
            <person name="Han Y."/>
            <person name="Hemphill L."/>
            <person name="Highlander S.K."/>
            <person name="Hirani K."/>
            <person name="Hogues M."/>
            <person name="Jackson L."/>
            <person name="Jakkamsetti A."/>
            <person name="Javaid M."/>
            <person name="Jiang H."/>
            <person name="Korchina V."/>
            <person name="Kovar C."/>
            <person name="Lara F."/>
            <person name="Lee S."/>
            <person name="Mata R."/>
            <person name="Mathew T."/>
            <person name="Moen C."/>
            <person name="Morales K."/>
            <person name="Munidasa M."/>
            <person name="Nazareth L."/>
            <person name="Ngo R."/>
            <person name="Nguyen L."/>
            <person name="Okwuonu G."/>
            <person name="Ongeri F."/>
            <person name="Patil S."/>
            <person name="Petrosino J."/>
            <person name="Pham C."/>
            <person name="Pham P."/>
            <person name="Pu L.-L."/>
            <person name="Puazo M."/>
            <person name="Raj R."/>
            <person name="Reid J."/>
            <person name="Rouhana J."/>
            <person name="Saada N."/>
            <person name="Shang Y."/>
            <person name="Simmons D."/>
            <person name="Thornton R."/>
            <person name="Warren J."/>
            <person name="Weissenberger G."/>
            <person name="Zhang J."/>
            <person name="Zhang L."/>
            <person name="Zhou C."/>
            <person name="Zhu D."/>
            <person name="Muzny D."/>
            <person name="Worley K."/>
            <person name="Gibbs R."/>
        </authorList>
    </citation>
    <scope>NUCLEOTIDE SEQUENCE [LARGE SCALE GENOMIC DNA]</scope>
    <source>
        <strain evidence="10 11">DSM 15436</strain>
    </source>
</reference>
<evidence type="ECO:0000256" key="7">
    <source>
        <dbReference type="ARBA" id="ARBA00050021"/>
    </source>
</evidence>
<proteinExistence type="inferred from homology"/>
<organism evidence="10 11">
    <name type="scientific">Gleimia coleocanis DSM 15436</name>
    <dbReference type="NCBI Taxonomy" id="525245"/>
    <lineage>
        <taxon>Bacteria</taxon>
        <taxon>Bacillati</taxon>
        <taxon>Actinomycetota</taxon>
        <taxon>Actinomycetes</taxon>
        <taxon>Actinomycetales</taxon>
        <taxon>Actinomycetaceae</taxon>
        <taxon>Gleimia</taxon>
    </lineage>
</organism>
<sequence length="500" mass="52470">MPLEINLVRLEAMTNISFIYENPAAVSADLLVAYLNENGVINVDAPELATAAQQLQASHEAGSLTTLPSCGTAATKVALIGTEVSEMAKRRGTSFDDGIEMAGTGRHRHYAAIGVRGSKASKVVLAGAYVSFDEVVSAGVGALLGNYEFKKYGNHEVNVLDEIVILAPEDLDEELAITRIQVLAASMIEVMDLVNRAPNDLYPETFAAYAEEVATPLGIEVEVWDFERLVAENCGGIVAVGQGSTHKPRLVKLSYTPAGAERKVSFIGKGITFDSGGLSLKPSESMETMKCDMAGAATVLASTLAAAKLELPVAVTTYLALAENLPSSTAQRPSDVLIMRNGLSVETTNTDAEGRLVMADALALAAETDTDAIVDVATLTGAQMVGLGVRTAGVMGTPEVRDVIVSAANEVGEAMWAAPLPSYLRATLNTTVADIKNSGIRWGGMLTAGIFLQEFVGAKPWAHIDIAGPAFNDEAPWGANAKGATGMGVLTLVEWLETLA</sequence>
<dbReference type="GO" id="GO:0006508">
    <property type="term" value="P:proteolysis"/>
    <property type="evidence" value="ECO:0007669"/>
    <property type="project" value="UniProtKB-KW"/>
</dbReference>
<comment type="function">
    <text evidence="6">Presumably involved in the processing and regular turnover of intracellular proteins. Catalyzes the removal of unsubstituted N-terminal amino acids from various peptides.</text>
</comment>
<keyword evidence="4" id="KW-0378">Hydrolase</keyword>
<dbReference type="GO" id="GO:0005737">
    <property type="term" value="C:cytoplasm"/>
    <property type="evidence" value="ECO:0007669"/>
    <property type="project" value="InterPro"/>
</dbReference>
<evidence type="ECO:0000256" key="2">
    <source>
        <dbReference type="ARBA" id="ARBA00022438"/>
    </source>
</evidence>
<dbReference type="PANTHER" id="PTHR11963:SF23">
    <property type="entry name" value="CYTOSOL AMINOPEPTIDASE"/>
    <property type="match status" value="1"/>
</dbReference>
<evidence type="ECO:0000256" key="6">
    <source>
        <dbReference type="ARBA" id="ARBA00049972"/>
    </source>
</evidence>
<dbReference type="NCBIfam" id="NF002073">
    <property type="entry name" value="PRK00913.1-2"/>
    <property type="match status" value="1"/>
</dbReference>
<evidence type="ECO:0000256" key="5">
    <source>
        <dbReference type="ARBA" id="ARBA00033172"/>
    </source>
</evidence>
<dbReference type="Gene3D" id="3.40.220.10">
    <property type="entry name" value="Leucine Aminopeptidase, subunit E, domain 1"/>
    <property type="match status" value="1"/>
</dbReference>
<dbReference type="Pfam" id="PF00883">
    <property type="entry name" value="Peptidase_M17"/>
    <property type="match status" value="1"/>
</dbReference>
<dbReference type="Proteomes" id="UP000010301">
    <property type="component" value="Unassembled WGS sequence"/>
</dbReference>
<evidence type="ECO:0000256" key="8">
    <source>
        <dbReference type="ARBA" id="ARBA00050061"/>
    </source>
</evidence>
<dbReference type="PROSITE" id="PS00631">
    <property type="entry name" value="CYTOSOL_AP"/>
    <property type="match status" value="1"/>
</dbReference>
<dbReference type="Gene3D" id="3.40.630.10">
    <property type="entry name" value="Zn peptidases"/>
    <property type="match status" value="1"/>
</dbReference>